<reference evidence="1" key="1">
    <citation type="submission" date="2014-05" db="EMBL/GenBank/DDBJ databases">
        <title>The genome and life-stage specific transcriptomes of Globodera pallida elucidate key aspects of plant parasitism by a cyst nematode.</title>
        <authorList>
            <person name="Cotton J.A."/>
            <person name="Lilley C.J."/>
            <person name="Jones L.M."/>
            <person name="Kikuchi T."/>
            <person name="Reid A.J."/>
            <person name="Thorpe P."/>
            <person name="Tsai I.J."/>
            <person name="Beasley H."/>
            <person name="Blok V."/>
            <person name="Cock P.J.A."/>
            <person name="Van den Akker S.E."/>
            <person name="Holroyd N."/>
            <person name="Hunt M."/>
            <person name="Mantelin S."/>
            <person name="Naghra H."/>
            <person name="Pain A."/>
            <person name="Palomares-Rius J.E."/>
            <person name="Zarowiecki M."/>
            <person name="Berriman M."/>
            <person name="Jones J.T."/>
            <person name="Urwin P.E."/>
        </authorList>
    </citation>
    <scope>NUCLEOTIDE SEQUENCE [LARGE SCALE GENOMIC DNA]</scope>
    <source>
        <strain evidence="1">Lindley</strain>
    </source>
</reference>
<reference evidence="2" key="2">
    <citation type="submission" date="2016-06" db="UniProtKB">
        <authorList>
            <consortium name="WormBaseParasite"/>
        </authorList>
    </citation>
    <scope>IDENTIFICATION</scope>
</reference>
<proteinExistence type="predicted"/>
<accession>A0A183CIC2</accession>
<dbReference type="AlphaFoldDB" id="A0A183CIC2"/>
<protein>
    <submittedName>
        <fullName evidence="2">F-box domain-containing protein</fullName>
    </submittedName>
</protein>
<name>A0A183CIC2_GLOPA</name>
<evidence type="ECO:0000313" key="2">
    <source>
        <dbReference type="WBParaSite" id="GPLIN_001262800"/>
    </source>
</evidence>
<keyword evidence="1" id="KW-1185">Reference proteome</keyword>
<sequence>MSDNPNFICADVLFEVFKFCDPVVLGLKVALISDRFDFLVDAHFKSKKWALGNLKICRANDGNCAEIVNELGRRLSIPQESLPDNVLGFDQLQIKYIDQSAIDFLQRIHRLFGSKRTILYIETYHDQARSWEIIWHRIWPLINDNIFGISLSCYELDRLHQFSATILRECAKLRMIKSFCTFPELPADASAAGASFAQAVAKWLHTPRGDGLPKA</sequence>
<organism evidence="1 2">
    <name type="scientific">Globodera pallida</name>
    <name type="common">Potato cyst nematode worm</name>
    <name type="synonym">Heterodera pallida</name>
    <dbReference type="NCBI Taxonomy" id="36090"/>
    <lineage>
        <taxon>Eukaryota</taxon>
        <taxon>Metazoa</taxon>
        <taxon>Ecdysozoa</taxon>
        <taxon>Nematoda</taxon>
        <taxon>Chromadorea</taxon>
        <taxon>Rhabditida</taxon>
        <taxon>Tylenchina</taxon>
        <taxon>Tylenchomorpha</taxon>
        <taxon>Tylenchoidea</taxon>
        <taxon>Heteroderidae</taxon>
        <taxon>Heteroderinae</taxon>
        <taxon>Globodera</taxon>
    </lineage>
</organism>
<dbReference type="WBParaSite" id="GPLIN_001262800">
    <property type="protein sequence ID" value="GPLIN_001262800"/>
    <property type="gene ID" value="GPLIN_001262800"/>
</dbReference>
<evidence type="ECO:0000313" key="1">
    <source>
        <dbReference type="Proteomes" id="UP000050741"/>
    </source>
</evidence>
<dbReference type="Proteomes" id="UP000050741">
    <property type="component" value="Unassembled WGS sequence"/>
</dbReference>